<evidence type="ECO:0000313" key="10">
    <source>
        <dbReference type="Proteomes" id="UP000824023"/>
    </source>
</evidence>
<reference evidence="9" key="1">
    <citation type="journal article" date="2021" name="PeerJ">
        <title>Extensive microbial diversity within the chicken gut microbiome revealed by metagenomics and culture.</title>
        <authorList>
            <person name="Gilroy R."/>
            <person name="Ravi A."/>
            <person name="Getino M."/>
            <person name="Pursley I."/>
            <person name="Horton D.L."/>
            <person name="Alikhan N.F."/>
            <person name="Baker D."/>
            <person name="Gharbi K."/>
            <person name="Hall N."/>
            <person name="Watson M."/>
            <person name="Adriaenssens E.M."/>
            <person name="Foster-Nyarko E."/>
            <person name="Jarju S."/>
            <person name="Secka A."/>
            <person name="Antonio M."/>
            <person name="Oren A."/>
            <person name="Chaudhuri R.R."/>
            <person name="La Ragione R."/>
            <person name="Hildebrand F."/>
            <person name="Pallen M.J."/>
        </authorList>
    </citation>
    <scope>NUCLEOTIDE SEQUENCE</scope>
    <source>
        <strain evidence="9">ChiHjej12B11-24981</strain>
    </source>
</reference>
<feature type="transmembrane region" description="Helical" evidence="8">
    <location>
        <begin position="142"/>
        <end position="163"/>
    </location>
</feature>
<dbReference type="GO" id="GO:0071555">
    <property type="term" value="P:cell wall organization"/>
    <property type="evidence" value="ECO:0007669"/>
    <property type="project" value="TreeGrafter"/>
</dbReference>
<keyword evidence="4 8" id="KW-0812">Transmembrane</keyword>
<feature type="transmembrane region" description="Helical" evidence="8">
    <location>
        <begin position="6"/>
        <end position="30"/>
    </location>
</feature>
<organism evidence="9 10">
    <name type="scientific">Candidatus Bacteroides merdipullorum</name>
    <dbReference type="NCBI Taxonomy" id="2838474"/>
    <lineage>
        <taxon>Bacteria</taxon>
        <taxon>Pseudomonadati</taxon>
        <taxon>Bacteroidota</taxon>
        <taxon>Bacteroidia</taxon>
        <taxon>Bacteroidales</taxon>
        <taxon>Bacteroidaceae</taxon>
        <taxon>Bacteroides</taxon>
    </lineage>
</organism>
<feature type="transmembrane region" description="Helical" evidence="8">
    <location>
        <begin position="229"/>
        <end position="246"/>
    </location>
</feature>
<comment type="cofactor">
    <cofactor evidence="7">
        <name>Mg(2+)</name>
        <dbReference type="ChEBI" id="CHEBI:18420"/>
    </cofactor>
</comment>
<keyword evidence="3 9" id="KW-0808">Transferase</keyword>
<dbReference type="EMBL" id="DXCK01000061">
    <property type="protein sequence ID" value="HIZ01451.1"/>
    <property type="molecule type" value="Genomic_DNA"/>
</dbReference>
<feature type="transmembrane region" description="Helical" evidence="8">
    <location>
        <begin position="198"/>
        <end position="217"/>
    </location>
</feature>
<dbReference type="InterPro" id="IPR018480">
    <property type="entry name" value="PNAcMuramoyl-5peptid_Trfase_CS"/>
</dbReference>
<comment type="caution">
    <text evidence="9">The sequence shown here is derived from an EMBL/GenBank/DDBJ whole genome shotgun (WGS) entry which is preliminary data.</text>
</comment>
<dbReference type="AlphaFoldDB" id="A0A9D2A4V5"/>
<dbReference type="GO" id="GO:0016780">
    <property type="term" value="F:phosphotransferase activity, for other substituted phosphate groups"/>
    <property type="evidence" value="ECO:0007669"/>
    <property type="project" value="InterPro"/>
</dbReference>
<comment type="subcellular location">
    <subcellularLocation>
        <location evidence="1">Cell membrane</location>
        <topology evidence="1">Multi-pass membrane protein</topology>
    </subcellularLocation>
</comment>
<dbReference type="PANTHER" id="PTHR22926">
    <property type="entry name" value="PHOSPHO-N-ACETYLMURAMOYL-PENTAPEPTIDE-TRANSFERASE"/>
    <property type="match status" value="1"/>
</dbReference>
<accession>A0A9D2A4V5</accession>
<dbReference type="PROSITE" id="PS01348">
    <property type="entry name" value="MRAY_2"/>
    <property type="match status" value="1"/>
</dbReference>
<dbReference type="CDD" id="cd06853">
    <property type="entry name" value="GT_WecA_like"/>
    <property type="match status" value="1"/>
</dbReference>
<reference evidence="9" key="2">
    <citation type="submission" date="2021-04" db="EMBL/GenBank/DDBJ databases">
        <authorList>
            <person name="Gilroy R."/>
        </authorList>
    </citation>
    <scope>NUCLEOTIDE SEQUENCE</scope>
    <source>
        <strain evidence="9">ChiHjej12B11-24981</strain>
    </source>
</reference>
<keyword evidence="5 8" id="KW-1133">Transmembrane helix</keyword>
<evidence type="ECO:0000256" key="8">
    <source>
        <dbReference type="SAM" id="Phobius"/>
    </source>
</evidence>
<feature type="binding site" evidence="7">
    <location>
        <position position="168"/>
    </location>
    <ligand>
        <name>Mg(2+)</name>
        <dbReference type="ChEBI" id="CHEBI:18420"/>
    </ligand>
</feature>
<dbReference type="GO" id="GO:0005886">
    <property type="term" value="C:plasma membrane"/>
    <property type="evidence" value="ECO:0007669"/>
    <property type="project" value="UniProtKB-SubCell"/>
</dbReference>
<feature type="binding site" evidence="7">
    <location>
        <position position="233"/>
    </location>
    <ligand>
        <name>Mg(2+)</name>
        <dbReference type="ChEBI" id="CHEBI:18420"/>
    </ligand>
</feature>
<proteinExistence type="predicted"/>
<dbReference type="GO" id="GO:0046872">
    <property type="term" value="F:metal ion binding"/>
    <property type="evidence" value="ECO:0007669"/>
    <property type="project" value="UniProtKB-KW"/>
</dbReference>
<feature type="transmembrane region" description="Helical" evidence="8">
    <location>
        <begin position="51"/>
        <end position="70"/>
    </location>
</feature>
<feature type="transmembrane region" description="Helical" evidence="8">
    <location>
        <begin position="175"/>
        <end position="192"/>
    </location>
</feature>
<keyword evidence="7" id="KW-0460">Magnesium</keyword>
<name>A0A9D2A4V5_9BACE</name>
<evidence type="ECO:0000256" key="2">
    <source>
        <dbReference type="ARBA" id="ARBA00022475"/>
    </source>
</evidence>
<evidence type="ECO:0000256" key="4">
    <source>
        <dbReference type="ARBA" id="ARBA00022692"/>
    </source>
</evidence>
<keyword evidence="6 8" id="KW-0472">Membrane</keyword>
<dbReference type="Pfam" id="PF00953">
    <property type="entry name" value="Glycos_transf_4"/>
    <property type="match status" value="1"/>
</dbReference>
<evidence type="ECO:0000256" key="7">
    <source>
        <dbReference type="PIRSR" id="PIRSR600715-1"/>
    </source>
</evidence>
<evidence type="ECO:0000256" key="6">
    <source>
        <dbReference type="ARBA" id="ARBA00023136"/>
    </source>
</evidence>
<feature type="transmembrane region" description="Helical" evidence="8">
    <location>
        <begin position="90"/>
        <end position="106"/>
    </location>
</feature>
<protein>
    <submittedName>
        <fullName evidence="9">Undecaprenyl/decaprenyl-phosphate alpha-N-acetylglucosaminyl 1-phosphate transferase</fullName>
    </submittedName>
</protein>
<keyword evidence="2" id="KW-1003">Cell membrane</keyword>
<feature type="transmembrane region" description="Helical" evidence="8">
    <location>
        <begin position="306"/>
        <end position="335"/>
    </location>
</feature>
<dbReference type="PANTHER" id="PTHR22926:SF3">
    <property type="entry name" value="UNDECAPRENYL-PHOSPHATE ALPHA-N-ACETYLGLUCOSAMINYL 1-PHOSPHATE TRANSFERASE"/>
    <property type="match status" value="1"/>
</dbReference>
<sequence>MENLLVIAGAFVTAIILGRIIIPNILLVSFRKRLFDAPDPRKIHHNLVPRLGGVSFFPVVLFCVCLFISLRLLYGADTGILFPGHTTTELLLFASGLTLLYIVGVADDLVGVRYRKKFLVQLLSALMLPLSGLYINNFYGLFGIYAVSPLFGIPLTLLLVVFITNAINLIDGIDGLASGLSMVALAVFGALFVYTGLWVYGLVSFVTIGVLIPFFSYNVFGKAERGRKIFMGDTGSLMLGYLLSLLTVKYCMFTGSSPSDASGSPVLVAFSVLMIPSLDVVRVVLRRVRKGKNPFLPDKTHIHHKFLAMGFTPRTAMVTLLLMSACFCVLNLFLADCMDNTLLFVIDIVVWTLLNVWFDVRIRRKTQEGMGVKTADSGKY</sequence>
<dbReference type="Proteomes" id="UP000824023">
    <property type="component" value="Unassembled WGS sequence"/>
</dbReference>
<evidence type="ECO:0000256" key="3">
    <source>
        <dbReference type="ARBA" id="ARBA00022679"/>
    </source>
</evidence>
<dbReference type="GO" id="GO:0044038">
    <property type="term" value="P:cell wall macromolecule biosynthetic process"/>
    <property type="evidence" value="ECO:0007669"/>
    <property type="project" value="TreeGrafter"/>
</dbReference>
<evidence type="ECO:0000313" key="9">
    <source>
        <dbReference type="EMBL" id="HIZ01451.1"/>
    </source>
</evidence>
<keyword evidence="7" id="KW-0479">Metal-binding</keyword>
<feature type="transmembrane region" description="Helical" evidence="8">
    <location>
        <begin position="118"/>
        <end position="136"/>
    </location>
</feature>
<dbReference type="InterPro" id="IPR000715">
    <property type="entry name" value="Glycosyl_transferase_4"/>
</dbReference>
<gene>
    <name evidence="9" type="ORF">H9819_04250</name>
</gene>
<evidence type="ECO:0000256" key="5">
    <source>
        <dbReference type="ARBA" id="ARBA00022989"/>
    </source>
</evidence>
<evidence type="ECO:0000256" key="1">
    <source>
        <dbReference type="ARBA" id="ARBA00004651"/>
    </source>
</evidence>
<feature type="transmembrane region" description="Helical" evidence="8">
    <location>
        <begin position="266"/>
        <end position="285"/>
    </location>
</feature>
<dbReference type="GO" id="GO:0009103">
    <property type="term" value="P:lipopolysaccharide biosynthetic process"/>
    <property type="evidence" value="ECO:0007669"/>
    <property type="project" value="TreeGrafter"/>
</dbReference>
<feature type="transmembrane region" description="Helical" evidence="8">
    <location>
        <begin position="341"/>
        <end position="360"/>
    </location>
</feature>